<keyword evidence="2" id="KW-0694">RNA-binding</keyword>
<feature type="region of interest" description="Disordered" evidence="3">
    <location>
        <begin position="519"/>
        <end position="570"/>
    </location>
</feature>
<dbReference type="InterPro" id="IPR004088">
    <property type="entry name" value="KH_dom_type_1"/>
</dbReference>
<evidence type="ECO:0000313" key="6">
    <source>
        <dbReference type="Proteomes" id="UP000826271"/>
    </source>
</evidence>
<organism evidence="5 6">
    <name type="scientific">Buddleja alternifolia</name>
    <dbReference type="NCBI Taxonomy" id="168488"/>
    <lineage>
        <taxon>Eukaryota</taxon>
        <taxon>Viridiplantae</taxon>
        <taxon>Streptophyta</taxon>
        <taxon>Embryophyta</taxon>
        <taxon>Tracheophyta</taxon>
        <taxon>Spermatophyta</taxon>
        <taxon>Magnoliopsida</taxon>
        <taxon>eudicotyledons</taxon>
        <taxon>Gunneridae</taxon>
        <taxon>Pentapetalae</taxon>
        <taxon>asterids</taxon>
        <taxon>lamiids</taxon>
        <taxon>Lamiales</taxon>
        <taxon>Scrophulariaceae</taxon>
        <taxon>Buddlejeae</taxon>
        <taxon>Buddleja</taxon>
    </lineage>
</organism>
<proteinExistence type="predicted"/>
<dbReference type="Gene3D" id="3.30.1370.10">
    <property type="entry name" value="K Homology domain, type 1"/>
    <property type="match status" value="3"/>
</dbReference>
<feature type="domain" description="K Homology" evidence="4">
    <location>
        <begin position="189"/>
        <end position="265"/>
    </location>
</feature>
<dbReference type="SUPFAM" id="SSF54791">
    <property type="entry name" value="Eukaryotic type KH-domain (KH-domain type I)"/>
    <property type="match status" value="4"/>
</dbReference>
<dbReference type="GO" id="GO:0003723">
    <property type="term" value="F:RNA binding"/>
    <property type="evidence" value="ECO:0007669"/>
    <property type="project" value="UniProtKB-UniRule"/>
</dbReference>
<feature type="compositionally biased region" description="Gly residues" evidence="3">
    <location>
        <begin position="53"/>
        <end position="66"/>
    </location>
</feature>
<reference evidence="5" key="1">
    <citation type="submission" date="2019-10" db="EMBL/GenBank/DDBJ databases">
        <authorList>
            <person name="Zhang R."/>
            <person name="Pan Y."/>
            <person name="Wang J."/>
            <person name="Ma R."/>
            <person name="Yu S."/>
        </authorList>
    </citation>
    <scope>NUCLEOTIDE SEQUENCE</scope>
    <source>
        <strain evidence="5">LA-IB0</strain>
        <tissue evidence="5">Leaf</tissue>
    </source>
</reference>
<evidence type="ECO:0000259" key="4">
    <source>
        <dbReference type="SMART" id="SM00322"/>
    </source>
</evidence>
<dbReference type="CDD" id="cd22459">
    <property type="entry name" value="KH-I_PEPPER_rpt1_like"/>
    <property type="match status" value="2"/>
</dbReference>
<gene>
    <name evidence="5" type="ORF">BUALT_Bualt01G0082000</name>
</gene>
<dbReference type="PROSITE" id="PS50084">
    <property type="entry name" value="KH_TYPE_1"/>
    <property type="match status" value="4"/>
</dbReference>
<dbReference type="SMART" id="SM00322">
    <property type="entry name" value="KH"/>
    <property type="match status" value="4"/>
</dbReference>
<accession>A0AAV6Y9I1</accession>
<feature type="compositionally biased region" description="Gly residues" evidence="3">
    <location>
        <begin position="33"/>
        <end position="42"/>
    </location>
</feature>
<name>A0AAV6Y9I1_9LAMI</name>
<dbReference type="PANTHER" id="PTHR10288">
    <property type="entry name" value="KH DOMAIN CONTAINING RNA BINDING PROTEIN"/>
    <property type="match status" value="1"/>
</dbReference>
<keyword evidence="1" id="KW-0677">Repeat</keyword>
<feature type="domain" description="K Homology" evidence="4">
    <location>
        <begin position="76"/>
        <end position="157"/>
    </location>
</feature>
<evidence type="ECO:0000313" key="5">
    <source>
        <dbReference type="EMBL" id="KAG8390425.1"/>
    </source>
</evidence>
<feature type="compositionally biased region" description="Polar residues" evidence="3">
    <location>
        <begin position="317"/>
        <end position="340"/>
    </location>
</feature>
<dbReference type="Proteomes" id="UP000826271">
    <property type="component" value="Unassembled WGS sequence"/>
</dbReference>
<feature type="domain" description="K Homology" evidence="4">
    <location>
        <begin position="582"/>
        <end position="649"/>
    </location>
</feature>
<dbReference type="AlphaFoldDB" id="A0AAV6Y9I1"/>
<sequence length="656" mass="71327">MDRSRSKRYFYDQDYESETLHSRSKPRYSNNSRGGGGGGGGHHYAPGYHRRSSGGGGVGGGGGGGGRKMNDTSLMVTTSYRILCHDVKAGAVIGKSGSIIKAIRQHTGAWINVHEVIPGDEERIIEISDTRRRDPDGRMPAFSPAQEALFLIHERILETEVAGYGHIAAFGEDENDGYGNRGGGSGNGNRVVTRLVVSRMHVGSLMGKGGKIIEQMRIETKTHIRILPRDHTLPRCVAMSEEIVQVVGDMNAVKKAISIISSRLRESQHRDRSQFHNRLHSPDHFFPPDDDFQRNSTTRRSSVEGPNSGLRSCAGAKSNNYTSRSSGYVNESGSALSSDNAQSFSGEEIVFRILCPIEKVDSVVGESDGILDLLQNEIGVNIEVVDPVAGSDEHIIIISSDEGPDDELFPAQEALLHIQTRIVDLAPEKGNIITTRLLLLSDESGCLGFKDGSSLELGKLGGAKVDILPREELPVHVSGTGEIVQIVGEIKAAREALVEVTSRIRSYIHQEFLEMDNPMEPEAASNNSVTSSLESQGGNAARTSQRIKEMVPPSVEPVKQKENERREDQPSVVNRISVPLVTRSILEVVIPPHAAPLVTKPRKLTMISEISGATVKLIDDPEVTEKIIRISGTPEQAERAQSLLQGFILSTEEDGP</sequence>
<dbReference type="InterPro" id="IPR004087">
    <property type="entry name" value="KH_dom"/>
</dbReference>
<feature type="region of interest" description="Disordered" evidence="3">
    <location>
        <begin position="266"/>
        <end position="340"/>
    </location>
</feature>
<dbReference type="EMBL" id="WHWC01000001">
    <property type="protein sequence ID" value="KAG8390425.1"/>
    <property type="molecule type" value="Genomic_DNA"/>
</dbReference>
<protein>
    <recommendedName>
        <fullName evidence="4">K Homology domain-containing protein</fullName>
    </recommendedName>
</protein>
<keyword evidence="6" id="KW-1185">Reference proteome</keyword>
<feature type="compositionally biased region" description="Basic and acidic residues" evidence="3">
    <location>
        <begin position="558"/>
        <end position="569"/>
    </location>
</feature>
<feature type="compositionally biased region" description="Basic and acidic residues" evidence="3">
    <location>
        <begin position="266"/>
        <end position="293"/>
    </location>
</feature>
<comment type="caution">
    <text evidence="5">The sequence shown here is derived from an EMBL/GenBank/DDBJ whole genome shotgun (WGS) entry which is preliminary data.</text>
</comment>
<dbReference type="Gene3D" id="3.30.310.210">
    <property type="match status" value="1"/>
</dbReference>
<feature type="domain" description="K Homology" evidence="4">
    <location>
        <begin position="347"/>
        <end position="420"/>
    </location>
</feature>
<evidence type="ECO:0000256" key="2">
    <source>
        <dbReference type="PROSITE-ProRule" id="PRU00117"/>
    </source>
</evidence>
<evidence type="ECO:0000256" key="3">
    <source>
        <dbReference type="SAM" id="MobiDB-lite"/>
    </source>
</evidence>
<evidence type="ECO:0000256" key="1">
    <source>
        <dbReference type="ARBA" id="ARBA00022737"/>
    </source>
</evidence>
<feature type="compositionally biased region" description="Polar residues" evidence="3">
    <location>
        <begin position="524"/>
        <end position="544"/>
    </location>
</feature>
<dbReference type="InterPro" id="IPR036612">
    <property type="entry name" value="KH_dom_type_1_sf"/>
</dbReference>
<dbReference type="CDD" id="cd22460">
    <property type="entry name" value="KH-I_PEPPER_rpt2_like"/>
    <property type="match status" value="1"/>
</dbReference>
<feature type="region of interest" description="Disordered" evidence="3">
    <location>
        <begin position="1"/>
        <end position="66"/>
    </location>
</feature>
<dbReference type="Pfam" id="PF00013">
    <property type="entry name" value="KH_1"/>
    <property type="match status" value="3"/>
</dbReference>